<evidence type="ECO:0000256" key="6">
    <source>
        <dbReference type="SAM" id="Phobius"/>
    </source>
</evidence>
<dbReference type="Pfam" id="PF01490">
    <property type="entry name" value="Aa_trans"/>
    <property type="match status" value="1"/>
</dbReference>
<feature type="transmembrane region" description="Helical" evidence="6">
    <location>
        <begin position="20"/>
        <end position="39"/>
    </location>
</feature>
<dbReference type="EMBL" id="JBAMMX010000003">
    <property type="protein sequence ID" value="KAK6944292.1"/>
    <property type="molecule type" value="Genomic_DNA"/>
</dbReference>
<evidence type="ECO:0000256" key="3">
    <source>
        <dbReference type="ARBA" id="ARBA00022970"/>
    </source>
</evidence>
<dbReference type="AlphaFoldDB" id="A0AAN8WE77"/>
<comment type="caution">
    <text evidence="8">The sequence shown here is derived from an EMBL/GenBank/DDBJ whole genome shotgun (WGS) entry which is preliminary data.</text>
</comment>
<keyword evidence="5 6" id="KW-0472">Membrane</keyword>
<comment type="subcellular location">
    <subcellularLocation>
        <location evidence="1">Membrane</location>
    </subcellularLocation>
</comment>
<name>A0AAN8WE77_9MAGN</name>
<sequence length="146" mass="15794">MGKMFKSQLTLSLPTDNISAKVAIYTILVGPIAKYALIITPITSALESKLPDNFEDSKPIGILIRPVLLVSTVICALKFPSFQSLSGAFLIVFVSFLFPCLCYLKTFGVHKSLGFELVRVVGVIIMAILVGVMGTYSSVLTKAKSF</sequence>
<evidence type="ECO:0000313" key="8">
    <source>
        <dbReference type="EMBL" id="KAK6944292.1"/>
    </source>
</evidence>
<evidence type="ECO:0000256" key="5">
    <source>
        <dbReference type="ARBA" id="ARBA00023136"/>
    </source>
</evidence>
<dbReference type="Proteomes" id="UP001370490">
    <property type="component" value="Unassembled WGS sequence"/>
</dbReference>
<feature type="transmembrane region" description="Helical" evidence="6">
    <location>
        <begin position="85"/>
        <end position="104"/>
    </location>
</feature>
<keyword evidence="3" id="KW-0029">Amino-acid transport</keyword>
<evidence type="ECO:0000256" key="1">
    <source>
        <dbReference type="ARBA" id="ARBA00004370"/>
    </source>
</evidence>
<keyword evidence="3" id="KW-0813">Transport</keyword>
<keyword evidence="9" id="KW-1185">Reference proteome</keyword>
<keyword evidence="2 6" id="KW-0812">Transmembrane</keyword>
<evidence type="ECO:0000256" key="2">
    <source>
        <dbReference type="ARBA" id="ARBA00022692"/>
    </source>
</evidence>
<dbReference type="GO" id="GO:0016020">
    <property type="term" value="C:membrane"/>
    <property type="evidence" value="ECO:0007669"/>
    <property type="project" value="UniProtKB-SubCell"/>
</dbReference>
<evidence type="ECO:0000313" key="9">
    <source>
        <dbReference type="Proteomes" id="UP001370490"/>
    </source>
</evidence>
<feature type="domain" description="Amino acid transporter transmembrane" evidence="7">
    <location>
        <begin position="6"/>
        <end position="137"/>
    </location>
</feature>
<organism evidence="8 9">
    <name type="scientific">Dillenia turbinata</name>
    <dbReference type="NCBI Taxonomy" id="194707"/>
    <lineage>
        <taxon>Eukaryota</taxon>
        <taxon>Viridiplantae</taxon>
        <taxon>Streptophyta</taxon>
        <taxon>Embryophyta</taxon>
        <taxon>Tracheophyta</taxon>
        <taxon>Spermatophyta</taxon>
        <taxon>Magnoliopsida</taxon>
        <taxon>eudicotyledons</taxon>
        <taxon>Gunneridae</taxon>
        <taxon>Pentapetalae</taxon>
        <taxon>Dilleniales</taxon>
        <taxon>Dilleniaceae</taxon>
        <taxon>Dillenia</taxon>
    </lineage>
</organism>
<evidence type="ECO:0000259" key="7">
    <source>
        <dbReference type="Pfam" id="PF01490"/>
    </source>
</evidence>
<feature type="transmembrane region" description="Helical" evidence="6">
    <location>
        <begin position="116"/>
        <end position="136"/>
    </location>
</feature>
<dbReference type="GO" id="GO:0006865">
    <property type="term" value="P:amino acid transport"/>
    <property type="evidence" value="ECO:0007669"/>
    <property type="project" value="UniProtKB-KW"/>
</dbReference>
<reference evidence="8 9" key="1">
    <citation type="submission" date="2023-12" db="EMBL/GenBank/DDBJ databases">
        <title>A high-quality genome assembly for Dillenia turbinata (Dilleniales).</title>
        <authorList>
            <person name="Chanderbali A."/>
        </authorList>
    </citation>
    <scope>NUCLEOTIDE SEQUENCE [LARGE SCALE GENOMIC DNA]</scope>
    <source>
        <strain evidence="8">LSX21</strain>
        <tissue evidence="8">Leaf</tissue>
    </source>
</reference>
<dbReference type="InterPro" id="IPR013057">
    <property type="entry name" value="AA_transpt_TM"/>
</dbReference>
<proteinExistence type="predicted"/>
<accession>A0AAN8WE77</accession>
<gene>
    <name evidence="8" type="ORF">RJ641_025394</name>
</gene>
<keyword evidence="4 6" id="KW-1133">Transmembrane helix</keyword>
<evidence type="ECO:0000256" key="4">
    <source>
        <dbReference type="ARBA" id="ARBA00022989"/>
    </source>
</evidence>
<feature type="transmembrane region" description="Helical" evidence="6">
    <location>
        <begin position="60"/>
        <end position="79"/>
    </location>
</feature>
<protein>
    <submittedName>
        <fullName evidence="8">Amino acid transporter, transmembrane domain</fullName>
    </submittedName>
</protein>